<sequence>MPAMVGPILIREVNDNSAIFVGDVFAISPKTTQASEIGGCGGFNVGDFGLVHNKRSITSFKDADVFDATQGFNA</sequence>
<dbReference type="Proteomes" id="UP000196877">
    <property type="component" value="Chromosome"/>
</dbReference>
<dbReference type="GeneID" id="92854898"/>
<dbReference type="PANTHER" id="PTHR37808">
    <property type="entry name" value="SPORE GERMINATION PROTEIN-LIKE PROTEIN YDZR-RELATED"/>
    <property type="match status" value="1"/>
</dbReference>
<organism evidence="2 3">
    <name type="scientific">Bacillus sonorensis</name>
    <dbReference type="NCBI Taxonomy" id="119858"/>
    <lineage>
        <taxon>Bacteria</taxon>
        <taxon>Bacillati</taxon>
        <taxon>Bacillota</taxon>
        <taxon>Bacilli</taxon>
        <taxon>Bacillales</taxon>
        <taxon>Bacillaceae</taxon>
        <taxon>Bacillus</taxon>
    </lineage>
</organism>
<evidence type="ECO:0000256" key="1">
    <source>
        <dbReference type="ARBA" id="ARBA00008103"/>
    </source>
</evidence>
<comment type="similarity">
    <text evidence="1">Belongs to the GerPA/GerPF family.</text>
</comment>
<evidence type="ECO:0000313" key="3">
    <source>
        <dbReference type="Proteomes" id="UP000196877"/>
    </source>
</evidence>
<dbReference type="InterPro" id="IPR019618">
    <property type="entry name" value="Spore_germination_GerPA"/>
</dbReference>
<dbReference type="RefSeq" id="WP_006638903.1">
    <property type="nucleotide sequence ID" value="NZ_BORD01000001.1"/>
</dbReference>
<name>A0ABN5AM63_9BACI</name>
<reference evidence="2 3" key="1">
    <citation type="submission" date="2017-06" db="EMBL/GenBank/DDBJ databases">
        <title>Genome sequence of Bacillus sonorensis strain SRCM101395.</title>
        <authorList>
            <person name="Cho S.H."/>
        </authorList>
    </citation>
    <scope>NUCLEOTIDE SEQUENCE [LARGE SCALE GENOMIC DNA]</scope>
    <source>
        <strain evidence="2 3">SRCM101395</strain>
    </source>
</reference>
<gene>
    <name evidence="2" type="ORF">S101395_04086</name>
</gene>
<dbReference type="PANTHER" id="PTHR37808:SF1">
    <property type="entry name" value="SPORE GERMINATION PROTEIN-LIKE PROTEIN YDZR"/>
    <property type="match status" value="1"/>
</dbReference>
<protein>
    <recommendedName>
        <fullName evidence="4">Spore germination protein</fullName>
    </recommendedName>
</protein>
<dbReference type="EMBL" id="CP021920">
    <property type="protein sequence ID" value="ASB90588.1"/>
    <property type="molecule type" value="Genomic_DNA"/>
</dbReference>
<evidence type="ECO:0008006" key="4">
    <source>
        <dbReference type="Google" id="ProtNLM"/>
    </source>
</evidence>
<accession>A0ABN5AM63</accession>
<proteinExistence type="inferred from homology"/>
<dbReference type="Pfam" id="PF10676">
    <property type="entry name" value="gerPA"/>
    <property type="match status" value="1"/>
</dbReference>
<keyword evidence="3" id="KW-1185">Reference proteome</keyword>
<evidence type="ECO:0000313" key="2">
    <source>
        <dbReference type="EMBL" id="ASB90588.1"/>
    </source>
</evidence>